<accession>A0ABZ2BIF7</accession>
<keyword evidence="8" id="KW-1185">Reference proteome</keyword>
<dbReference type="InterPro" id="IPR036259">
    <property type="entry name" value="MFS_trans_sf"/>
</dbReference>
<evidence type="ECO:0000259" key="6">
    <source>
        <dbReference type="PROSITE" id="PS51006"/>
    </source>
</evidence>
<feature type="transmembrane region" description="Helical" evidence="5">
    <location>
        <begin position="63"/>
        <end position="84"/>
    </location>
</feature>
<organism evidence="7 8">
    <name type="scientific">Sinorhizobium chiapasense</name>
    <dbReference type="NCBI Taxonomy" id="501572"/>
    <lineage>
        <taxon>Bacteria</taxon>
        <taxon>Pseudomonadati</taxon>
        <taxon>Pseudomonadota</taxon>
        <taxon>Alphaproteobacteria</taxon>
        <taxon>Hyphomicrobiales</taxon>
        <taxon>Rhizobiaceae</taxon>
        <taxon>Sinorhizobium/Ensifer group</taxon>
        <taxon>Sinorhizobium</taxon>
    </lineage>
</organism>
<keyword evidence="5" id="KW-1133">Transmembrane helix</keyword>
<feature type="transmembrane region" description="Helical" evidence="5">
    <location>
        <begin position="276"/>
        <end position="297"/>
    </location>
</feature>
<dbReference type="Proteomes" id="UP001432360">
    <property type="component" value="Plasmid pSchITTGS70d"/>
</dbReference>
<dbReference type="PANTHER" id="PTHR43317:SF1">
    <property type="entry name" value="THERMOSPERMINE SYNTHASE ACAULIS5"/>
    <property type="match status" value="1"/>
</dbReference>
<dbReference type="PROSITE" id="PS51006">
    <property type="entry name" value="PABS_2"/>
    <property type="match status" value="1"/>
</dbReference>
<keyword evidence="5" id="KW-0812">Transmembrane</keyword>
<feature type="transmembrane region" description="Helical" evidence="5">
    <location>
        <begin position="30"/>
        <end position="51"/>
    </location>
</feature>
<keyword evidence="7" id="KW-0614">Plasmid</keyword>
<feature type="transmembrane region" description="Helical" evidence="5">
    <location>
        <begin position="133"/>
        <end position="160"/>
    </location>
</feature>
<evidence type="ECO:0000256" key="3">
    <source>
        <dbReference type="ARBA" id="ARBA00023115"/>
    </source>
</evidence>
<evidence type="ECO:0000313" key="7">
    <source>
        <dbReference type="EMBL" id="WVT07262.1"/>
    </source>
</evidence>
<protein>
    <submittedName>
        <fullName evidence="7">Fused MFS/spermidine synthase</fullName>
    </submittedName>
</protein>
<reference evidence="7" key="1">
    <citation type="submission" date="2023-08" db="EMBL/GenBank/DDBJ databases">
        <title>Complete genome sequence of Sinorhizobium chiapanecum ITTG S70 isolated from Acaciella angustissima nodules in Chiapas-Mexico.</title>
        <authorList>
            <person name="Rincon-Rosales R."/>
            <person name="Rogel M.A."/>
            <person name="Rincon-Medina C.I."/>
            <person name="Guerrero G."/>
            <person name="Manzano-Gomez L.A."/>
            <person name="Lopez-Lopez A."/>
            <person name="Rincon Molina F.A."/>
            <person name="Martinez-Romero E."/>
        </authorList>
    </citation>
    <scope>NUCLEOTIDE SEQUENCE</scope>
    <source>
        <strain evidence="7">ITTG S70</strain>
        <plasmid evidence="7">pSchITTGS70d</plasmid>
    </source>
</reference>
<evidence type="ECO:0000256" key="2">
    <source>
        <dbReference type="ARBA" id="ARBA00022679"/>
    </source>
</evidence>
<feature type="transmembrane region" description="Helical" evidence="5">
    <location>
        <begin position="397"/>
        <end position="417"/>
    </location>
</feature>
<dbReference type="Gene3D" id="3.40.50.150">
    <property type="entry name" value="Vaccinia Virus protein VP39"/>
    <property type="match status" value="1"/>
</dbReference>
<keyword evidence="3 4" id="KW-0620">Polyamine biosynthesis</keyword>
<feature type="transmembrane region" description="Helical" evidence="5">
    <location>
        <begin position="358"/>
        <end position="385"/>
    </location>
</feature>
<evidence type="ECO:0000256" key="5">
    <source>
        <dbReference type="SAM" id="Phobius"/>
    </source>
</evidence>
<dbReference type="InterPro" id="IPR029063">
    <property type="entry name" value="SAM-dependent_MTases_sf"/>
</dbReference>
<dbReference type="SUPFAM" id="SSF53335">
    <property type="entry name" value="S-adenosyl-L-methionine-dependent methyltransferases"/>
    <property type="match status" value="1"/>
</dbReference>
<evidence type="ECO:0000256" key="1">
    <source>
        <dbReference type="ARBA" id="ARBA00007867"/>
    </source>
</evidence>
<feature type="domain" description="PABS" evidence="6">
    <location>
        <begin position="469"/>
        <end position="705"/>
    </location>
</feature>
<name>A0ABZ2BIF7_9HYPH</name>
<dbReference type="EMBL" id="CP133152">
    <property type="protein sequence ID" value="WVT07262.1"/>
    <property type="molecule type" value="Genomic_DNA"/>
</dbReference>
<dbReference type="NCBIfam" id="NF037959">
    <property type="entry name" value="MFS_SpdSyn"/>
    <property type="match status" value="1"/>
</dbReference>
<feature type="transmembrane region" description="Helical" evidence="5">
    <location>
        <begin position="96"/>
        <end position="121"/>
    </location>
</feature>
<keyword evidence="5" id="KW-0472">Membrane</keyword>
<sequence>MKNIPAAQAIDATSRKRDDAMRERARAQGAIIAGVMLFLSGAAALIFQVLWIKELSLVTGIDVYAVSTGVSAFFLGLALGSFLIGRLGDRVARPLILYALLEAGVALLGLAVTFALAHVAPLFVFLEDRSAPVAWLLLTLLVAAPAMLMGGTLPVLLRVLEPARDGVGSKGGRLYAANTLGAIAGCLAVSFLLVPTLGVRGTGHAAAGLGLLASAIALVGGRLFGAPARSVVEVANSGGGGSRLALVLYGVAGGVALGYEVAWSQAIVQFISTRSFAFSVVLATYLAGLALGAALFARRTDRLADPWAAFALLITAAGLIALAELAVLGPWLTVWQTATEGAVAGLTGSIFAGMCARFLVAAITIVFLPTLLLGAAFPVALRLAVDPAHVGRDTGRVIAVNTLGGIVGTIGTGFLLIPNLGIIRSFSVLATLAAAIGVAAIWRGRPAATTGLRAATATLGVIALITAATVPPDRLATLLTASRGSIVSYEEGLGATVAVIEQGQADKRFRRLYIQGVSNTGDAMPSLRYMRLQALLPLIIHQSEPKSALVIGLGTGITAGSLLSYPGLERRVAAELLPSVVRAATLFTGNNDAVNDRRLDVRLRDGRRELLSSAERYDLITLEPPPPSAAGVVNLYSSDFYRLARAHLAASGIVAQWLPLATQNDEDTRALVRSFLDVFPHASLWSTELHEMLLVGTVEPQTLDAARISARMEQPTVAAALHEVGIAGPADLLATWMTDHSGLERYAATALPVTDDRPRIEYAAWVRPDELQRTLPTLIELRTAPPVIGADPTLAEAIMESQNRLLLFYQASLNAYSGYRAEWARDMELLLRVDPNNPYYLWFVAEPKQQDS</sequence>
<feature type="transmembrane region" description="Helical" evidence="5">
    <location>
        <begin position="205"/>
        <end position="224"/>
    </location>
</feature>
<dbReference type="InterPro" id="IPR030374">
    <property type="entry name" value="PABS"/>
</dbReference>
<dbReference type="SUPFAM" id="SSF103473">
    <property type="entry name" value="MFS general substrate transporter"/>
    <property type="match status" value="1"/>
</dbReference>
<dbReference type="Gene3D" id="1.20.1250.20">
    <property type="entry name" value="MFS general substrate transporter like domains"/>
    <property type="match status" value="1"/>
</dbReference>
<feature type="transmembrane region" description="Helical" evidence="5">
    <location>
        <begin position="309"/>
        <end position="332"/>
    </location>
</feature>
<feature type="transmembrane region" description="Helical" evidence="5">
    <location>
        <begin position="423"/>
        <end position="442"/>
    </location>
</feature>
<geneLocation type="plasmid" evidence="7 8">
    <name>pSchITTGS70d</name>
</geneLocation>
<feature type="transmembrane region" description="Helical" evidence="5">
    <location>
        <begin position="454"/>
        <end position="472"/>
    </location>
</feature>
<feature type="transmembrane region" description="Helical" evidence="5">
    <location>
        <begin position="244"/>
        <end position="264"/>
    </location>
</feature>
<comment type="similarity">
    <text evidence="1">Belongs to the spermidine/spermine synthase family.</text>
</comment>
<comment type="caution">
    <text evidence="4">Lacks conserved residue(s) required for the propagation of feature annotation.</text>
</comment>
<proteinExistence type="inferred from homology"/>
<keyword evidence="2 4" id="KW-0808">Transferase</keyword>
<dbReference type="PANTHER" id="PTHR43317">
    <property type="entry name" value="THERMOSPERMINE SYNTHASE ACAULIS5"/>
    <property type="match status" value="1"/>
</dbReference>
<feature type="transmembrane region" description="Helical" evidence="5">
    <location>
        <begin position="172"/>
        <end position="193"/>
    </location>
</feature>
<evidence type="ECO:0000313" key="8">
    <source>
        <dbReference type="Proteomes" id="UP001432360"/>
    </source>
</evidence>
<gene>
    <name evidence="7" type="ORF">RB548_31455</name>
</gene>
<evidence type="ECO:0000256" key="4">
    <source>
        <dbReference type="PROSITE-ProRule" id="PRU00354"/>
    </source>
</evidence>
<dbReference type="Pfam" id="PF01564">
    <property type="entry name" value="Spermine_synth"/>
    <property type="match status" value="1"/>
</dbReference>